<keyword evidence="1" id="KW-1133">Transmembrane helix</keyword>
<dbReference type="Proteomes" id="UP000265618">
    <property type="component" value="Unassembled WGS sequence"/>
</dbReference>
<sequence length="37" mass="4205">MGVFAHILDYSTEYATGLGLLIDIVCYVVYLRHRSNT</sequence>
<evidence type="ECO:0000313" key="3">
    <source>
        <dbReference type="Proteomes" id="UP000265618"/>
    </source>
</evidence>
<comment type="caution">
    <text evidence="2">The sequence shown here is derived from an EMBL/GenBank/DDBJ whole genome shotgun (WGS) entry which is preliminary data.</text>
</comment>
<proteinExistence type="predicted"/>
<feature type="transmembrane region" description="Helical" evidence="1">
    <location>
        <begin position="14"/>
        <end position="31"/>
    </location>
</feature>
<name>A0A9K3D7Z8_9EUKA</name>
<feature type="non-terminal residue" evidence="2">
    <location>
        <position position="1"/>
    </location>
</feature>
<dbReference type="AlphaFoldDB" id="A0A9K3D7Z8"/>
<gene>
    <name evidence="2" type="ORF">KIPB_013527</name>
</gene>
<dbReference type="EMBL" id="BDIP01006478">
    <property type="protein sequence ID" value="GIQ90654.1"/>
    <property type="molecule type" value="Genomic_DNA"/>
</dbReference>
<organism evidence="2 3">
    <name type="scientific">Kipferlia bialata</name>
    <dbReference type="NCBI Taxonomy" id="797122"/>
    <lineage>
        <taxon>Eukaryota</taxon>
        <taxon>Metamonada</taxon>
        <taxon>Carpediemonas-like organisms</taxon>
        <taxon>Kipferlia</taxon>
    </lineage>
</organism>
<evidence type="ECO:0000256" key="1">
    <source>
        <dbReference type="SAM" id="Phobius"/>
    </source>
</evidence>
<accession>A0A9K3D7Z8</accession>
<keyword evidence="1" id="KW-0812">Transmembrane</keyword>
<keyword evidence="3" id="KW-1185">Reference proteome</keyword>
<keyword evidence="1" id="KW-0472">Membrane</keyword>
<protein>
    <submittedName>
        <fullName evidence="2">Uncharacterized protein</fullName>
    </submittedName>
</protein>
<reference evidence="2 3" key="1">
    <citation type="journal article" date="2018" name="PLoS ONE">
        <title>The draft genome of Kipferlia bialata reveals reductive genome evolution in fornicate parasites.</title>
        <authorList>
            <person name="Tanifuji G."/>
            <person name="Takabayashi S."/>
            <person name="Kume K."/>
            <person name="Takagi M."/>
            <person name="Nakayama T."/>
            <person name="Kamikawa R."/>
            <person name="Inagaki Y."/>
            <person name="Hashimoto T."/>
        </authorList>
    </citation>
    <scope>NUCLEOTIDE SEQUENCE [LARGE SCALE GENOMIC DNA]</scope>
    <source>
        <strain evidence="2">NY0173</strain>
    </source>
</reference>
<evidence type="ECO:0000313" key="2">
    <source>
        <dbReference type="EMBL" id="GIQ90654.1"/>
    </source>
</evidence>